<organism evidence="1 2">
    <name type="scientific">Candidatus Burkholderia pumila</name>
    <dbReference type="NCBI Taxonomy" id="1090375"/>
    <lineage>
        <taxon>Bacteria</taxon>
        <taxon>Pseudomonadati</taxon>
        <taxon>Pseudomonadota</taxon>
        <taxon>Betaproteobacteria</taxon>
        <taxon>Burkholderiales</taxon>
        <taxon>Burkholderiaceae</taxon>
        <taxon>Burkholderia</taxon>
    </lineage>
</organism>
<accession>A0ABR5HKN0</accession>
<protein>
    <submittedName>
        <fullName evidence="1">Uncharacterized protein</fullName>
    </submittedName>
</protein>
<dbReference type="Proteomes" id="UP000242951">
    <property type="component" value="Unassembled WGS sequence"/>
</dbReference>
<reference evidence="1 2" key="1">
    <citation type="submission" date="2015-06" db="EMBL/GenBank/DDBJ databases">
        <title>Comparative genomics of Burkholderia leaf nodule symbionts.</title>
        <authorList>
            <person name="Carlier A."/>
            <person name="Eberl L."/>
            <person name="Pinto-Carbo M."/>
        </authorList>
    </citation>
    <scope>NUCLEOTIDE SEQUENCE [LARGE SCALE GENOMIC DNA]</scope>
    <source>
        <strain evidence="1 2">UZHbot3</strain>
    </source>
</reference>
<keyword evidence="2" id="KW-1185">Reference proteome</keyword>
<name>A0ABR5HKN0_9BURK</name>
<evidence type="ECO:0000313" key="2">
    <source>
        <dbReference type="Proteomes" id="UP000242951"/>
    </source>
</evidence>
<evidence type="ECO:0000313" key="1">
    <source>
        <dbReference type="EMBL" id="KMQ79949.1"/>
    </source>
</evidence>
<gene>
    <name evidence="1" type="ORF">BPMI_03710c</name>
</gene>
<dbReference type="EMBL" id="LELG01000216">
    <property type="protein sequence ID" value="KMQ79949.1"/>
    <property type="molecule type" value="Genomic_DNA"/>
</dbReference>
<comment type="caution">
    <text evidence="1">The sequence shown here is derived from an EMBL/GenBank/DDBJ whole genome shotgun (WGS) entry which is preliminary data.</text>
</comment>
<proteinExistence type="predicted"/>
<sequence length="170" mass="18106">MGTACAQDAANSSQASEQASQAGVLKVFDAQGKPIGPVESYERTQSVYLKFGQATVFIPLRHKKVSASQLSESQFEWANDTGATFSSSDCSGAPLIMIGSSPRPVEVVRTGADMTAYIAGPGYGSPLTTNSYISYDGSCLTGSRSVASYWTPQTSFPLTQHYPELLTVHY</sequence>